<dbReference type="Proteomes" id="UP000019364">
    <property type="component" value="Unassembled WGS sequence"/>
</dbReference>
<evidence type="ECO:0000313" key="2">
    <source>
        <dbReference type="Proteomes" id="UP000019364"/>
    </source>
</evidence>
<proteinExistence type="predicted"/>
<dbReference type="EMBL" id="BAVZ01000004">
    <property type="protein sequence ID" value="GAF07731.1"/>
    <property type="molecule type" value="Genomic_DNA"/>
</dbReference>
<accession>W7YSX2</accession>
<comment type="caution">
    <text evidence="1">The sequence shown here is derived from an EMBL/GenBank/DDBJ whole genome shotgun (WGS) entry which is preliminary data.</text>
</comment>
<evidence type="ECO:0000313" key="1">
    <source>
        <dbReference type="EMBL" id="GAF07731.1"/>
    </source>
</evidence>
<sequence length="201" mass="22708">MIAASPNKEVKLYKIEELKAGLKRVSLHINGKQKKLEWNMPNTGTKPQVFYTDLTGDGEKEAIIIIQTGRGTGLDIYDIHVIQAEDLSEIKVQRYDDIVAKQIKSKVTKNGDGTLAISVKTQGKEYHFDYDFDPAPKHKQDELYFGGVVIYGVENQTINLYLGASVGISPSYVCDFNITYKFDRAKKEYIVDQIKVEPVEK</sequence>
<keyword evidence="2" id="KW-1185">Reference proteome</keyword>
<organism evidence="1 2">
    <name type="scientific">Paenibacillus pini JCM 16418</name>
    <dbReference type="NCBI Taxonomy" id="1236976"/>
    <lineage>
        <taxon>Bacteria</taxon>
        <taxon>Bacillati</taxon>
        <taxon>Bacillota</taxon>
        <taxon>Bacilli</taxon>
        <taxon>Bacillales</taxon>
        <taxon>Paenibacillaceae</taxon>
        <taxon>Paenibacillus</taxon>
    </lineage>
</organism>
<dbReference type="AlphaFoldDB" id="W7YSX2"/>
<gene>
    <name evidence="1" type="ORF">JCM16418_1759</name>
</gene>
<dbReference type="eggNOG" id="ENOG5033M2Q">
    <property type="taxonomic scope" value="Bacteria"/>
</dbReference>
<name>W7YSX2_9BACL</name>
<reference evidence="1 2" key="1">
    <citation type="journal article" date="2014" name="Genome Announc.">
        <title>Draft Genome Sequence of Paenibacillus pini JCM 16418T, Isolated from the Rhizosphere of Pine Tree.</title>
        <authorList>
            <person name="Yuki M."/>
            <person name="Oshima K."/>
            <person name="Suda W."/>
            <person name="Oshida Y."/>
            <person name="Kitamura K."/>
            <person name="Iida Y."/>
            <person name="Hattori M."/>
            <person name="Ohkuma M."/>
        </authorList>
    </citation>
    <scope>NUCLEOTIDE SEQUENCE [LARGE SCALE GENOMIC DNA]</scope>
    <source>
        <strain evidence="1 2">JCM 16418</strain>
    </source>
</reference>
<protein>
    <submittedName>
        <fullName evidence="1">Uncharacterized protein</fullName>
    </submittedName>
</protein>